<feature type="compositionally biased region" description="Pro residues" evidence="8">
    <location>
        <begin position="1903"/>
        <end position="1913"/>
    </location>
</feature>
<evidence type="ECO:0000256" key="7">
    <source>
        <dbReference type="RuleBase" id="RU364101"/>
    </source>
</evidence>
<feature type="compositionally biased region" description="Basic and acidic residues" evidence="8">
    <location>
        <begin position="74"/>
        <end position="102"/>
    </location>
</feature>
<evidence type="ECO:0000256" key="5">
    <source>
        <dbReference type="ARBA" id="ARBA00022892"/>
    </source>
</evidence>
<feature type="region of interest" description="Disordered" evidence="8">
    <location>
        <begin position="1"/>
        <end position="1094"/>
    </location>
</feature>
<feature type="compositionally biased region" description="Polar residues" evidence="8">
    <location>
        <begin position="207"/>
        <end position="221"/>
    </location>
</feature>
<dbReference type="GO" id="GO:0015031">
    <property type="term" value="P:protein transport"/>
    <property type="evidence" value="ECO:0007669"/>
    <property type="project" value="UniProtKB-KW"/>
</dbReference>
<dbReference type="GO" id="GO:0012507">
    <property type="term" value="C:ER to Golgi transport vesicle membrane"/>
    <property type="evidence" value="ECO:0007669"/>
    <property type="project" value="TreeGrafter"/>
</dbReference>
<feature type="compositionally biased region" description="Low complexity" evidence="8">
    <location>
        <begin position="388"/>
        <end position="416"/>
    </location>
</feature>
<organism evidence="11 12">
    <name type="scientific">Kockovaella imperatae</name>
    <dbReference type="NCBI Taxonomy" id="4999"/>
    <lineage>
        <taxon>Eukaryota</taxon>
        <taxon>Fungi</taxon>
        <taxon>Dikarya</taxon>
        <taxon>Basidiomycota</taxon>
        <taxon>Agaricomycotina</taxon>
        <taxon>Tremellomycetes</taxon>
        <taxon>Tremellales</taxon>
        <taxon>Cuniculitremaceae</taxon>
        <taxon>Kockovaella</taxon>
    </lineage>
</organism>
<accession>A0A1Y1UFL8</accession>
<evidence type="ECO:0000256" key="1">
    <source>
        <dbReference type="ARBA" id="ARBA00004397"/>
    </source>
</evidence>
<evidence type="ECO:0000256" key="6">
    <source>
        <dbReference type="ARBA" id="ARBA00024687"/>
    </source>
</evidence>
<evidence type="ECO:0000313" key="12">
    <source>
        <dbReference type="Proteomes" id="UP000193218"/>
    </source>
</evidence>
<feature type="compositionally biased region" description="Low complexity" evidence="8">
    <location>
        <begin position="500"/>
        <end position="518"/>
    </location>
</feature>
<feature type="compositionally biased region" description="Polar residues" evidence="8">
    <location>
        <begin position="1974"/>
        <end position="1989"/>
    </location>
</feature>
<feature type="compositionally biased region" description="Polar residues" evidence="8">
    <location>
        <begin position="952"/>
        <end position="976"/>
    </location>
</feature>
<feature type="compositionally biased region" description="Low complexity" evidence="8">
    <location>
        <begin position="631"/>
        <end position="643"/>
    </location>
</feature>
<evidence type="ECO:0000256" key="2">
    <source>
        <dbReference type="ARBA" id="ARBA00005927"/>
    </source>
</evidence>
<feature type="compositionally biased region" description="Pro residues" evidence="8">
    <location>
        <begin position="715"/>
        <end position="736"/>
    </location>
</feature>
<comment type="similarity">
    <text evidence="2 7">Belongs to the SEC16 family.</text>
</comment>
<feature type="compositionally biased region" description="Pro residues" evidence="8">
    <location>
        <begin position="599"/>
        <end position="611"/>
    </location>
</feature>
<evidence type="ECO:0000256" key="4">
    <source>
        <dbReference type="ARBA" id="ARBA00022824"/>
    </source>
</evidence>
<feature type="compositionally biased region" description="Basic and acidic residues" evidence="8">
    <location>
        <begin position="827"/>
        <end position="855"/>
    </location>
</feature>
<dbReference type="CDD" id="cd09233">
    <property type="entry name" value="ACE1-Sec16-like"/>
    <property type="match status" value="1"/>
</dbReference>
<dbReference type="PANTHER" id="PTHR13402:SF6">
    <property type="entry name" value="SECRETORY 16, ISOFORM I"/>
    <property type="match status" value="1"/>
</dbReference>
<keyword evidence="5 7" id="KW-0931">ER-Golgi transport</keyword>
<feature type="region of interest" description="Disordered" evidence="8">
    <location>
        <begin position="1635"/>
        <end position="1686"/>
    </location>
</feature>
<keyword evidence="4 7" id="KW-0256">Endoplasmic reticulum</keyword>
<feature type="compositionally biased region" description="Low complexity" evidence="8">
    <location>
        <begin position="1029"/>
        <end position="1048"/>
    </location>
</feature>
<dbReference type="InterPro" id="IPR024340">
    <property type="entry name" value="Sec16_CCD"/>
</dbReference>
<dbReference type="Pfam" id="PF12932">
    <property type="entry name" value="Sec16"/>
    <property type="match status" value="1"/>
</dbReference>
<comment type="caution">
    <text evidence="11">The sequence shown here is derived from an EMBL/GenBank/DDBJ whole genome shotgun (WGS) entry which is preliminary data.</text>
</comment>
<dbReference type="GO" id="GO:0016192">
    <property type="term" value="P:vesicle-mediated transport"/>
    <property type="evidence" value="ECO:0007669"/>
    <property type="project" value="UniProtKB-KW"/>
</dbReference>
<proteinExistence type="inferred from homology"/>
<feature type="compositionally biased region" description="Polar residues" evidence="8">
    <location>
        <begin position="257"/>
        <end position="274"/>
    </location>
</feature>
<evidence type="ECO:0000256" key="3">
    <source>
        <dbReference type="ARBA" id="ARBA00022448"/>
    </source>
</evidence>
<feature type="compositionally biased region" description="Polar residues" evidence="8">
    <location>
        <begin position="1944"/>
        <end position="1963"/>
    </location>
</feature>
<evidence type="ECO:0000256" key="8">
    <source>
        <dbReference type="SAM" id="MobiDB-lite"/>
    </source>
</evidence>
<feature type="compositionally biased region" description="Pro residues" evidence="8">
    <location>
        <begin position="170"/>
        <end position="180"/>
    </location>
</feature>
<feature type="compositionally biased region" description="Pro residues" evidence="8">
    <location>
        <begin position="688"/>
        <end position="700"/>
    </location>
</feature>
<dbReference type="Pfam" id="PF12931">
    <property type="entry name" value="TPR_Sec16"/>
    <property type="match status" value="1"/>
</dbReference>
<feature type="compositionally biased region" description="Polar residues" evidence="8">
    <location>
        <begin position="1707"/>
        <end position="1716"/>
    </location>
</feature>
<feature type="compositionally biased region" description="Polar residues" evidence="8">
    <location>
        <begin position="1724"/>
        <end position="1753"/>
    </location>
</feature>
<feature type="compositionally biased region" description="Polar residues" evidence="8">
    <location>
        <begin position="790"/>
        <end position="824"/>
    </location>
</feature>
<evidence type="ECO:0000259" key="9">
    <source>
        <dbReference type="Pfam" id="PF12931"/>
    </source>
</evidence>
<name>A0A1Y1UFL8_9TREE</name>
<dbReference type="GO" id="GO:0070971">
    <property type="term" value="C:endoplasmic reticulum exit site"/>
    <property type="evidence" value="ECO:0007669"/>
    <property type="project" value="TreeGrafter"/>
</dbReference>
<feature type="region of interest" description="Disordered" evidence="8">
    <location>
        <begin position="1699"/>
        <end position="1764"/>
    </location>
</feature>
<feature type="compositionally biased region" description="Low complexity" evidence="8">
    <location>
        <begin position="554"/>
        <end position="563"/>
    </location>
</feature>
<dbReference type="Proteomes" id="UP000193218">
    <property type="component" value="Unassembled WGS sequence"/>
</dbReference>
<protein>
    <recommendedName>
        <fullName evidence="7">Protein transport protein sec16</fullName>
    </recommendedName>
</protein>
<feature type="domain" description="Sec16 Sec23-binding" evidence="9">
    <location>
        <begin position="1349"/>
        <end position="1636"/>
    </location>
</feature>
<keyword evidence="7" id="KW-0072">Autophagy</keyword>
<gene>
    <name evidence="11" type="ORF">BD324DRAFT_651272</name>
</gene>
<reference evidence="11 12" key="1">
    <citation type="submission" date="2017-03" db="EMBL/GenBank/DDBJ databases">
        <title>Widespread Adenine N6-methylation of Active Genes in Fungi.</title>
        <authorList>
            <consortium name="DOE Joint Genome Institute"/>
            <person name="Mondo S.J."/>
            <person name="Dannebaum R.O."/>
            <person name="Kuo R.C."/>
            <person name="Louie K.B."/>
            <person name="Bewick A.J."/>
            <person name="Labutti K."/>
            <person name="Haridas S."/>
            <person name="Kuo A."/>
            <person name="Salamov A."/>
            <person name="Ahrendt S.R."/>
            <person name="Lau R."/>
            <person name="Bowen B.P."/>
            <person name="Lipzen A."/>
            <person name="Sullivan W."/>
            <person name="Andreopoulos W.B."/>
            <person name="Clum A."/>
            <person name="Lindquist E."/>
            <person name="Daum C."/>
            <person name="Northen T.R."/>
            <person name="Ramamoorthy G."/>
            <person name="Schmitz R.J."/>
            <person name="Gryganskyi A."/>
            <person name="Culley D."/>
            <person name="Magnuson J."/>
            <person name="James T.Y."/>
            <person name="O'Malley M.A."/>
            <person name="Stajich J.E."/>
            <person name="Spatafora J.W."/>
            <person name="Visel A."/>
            <person name="Grigoriev I.V."/>
        </authorList>
    </citation>
    <scope>NUCLEOTIDE SEQUENCE [LARGE SCALE GENOMIC DNA]</scope>
    <source>
        <strain evidence="11 12">NRRL Y-17943</strain>
    </source>
</reference>
<dbReference type="RefSeq" id="XP_021870858.1">
    <property type="nucleotide sequence ID" value="XM_022018304.1"/>
</dbReference>
<keyword evidence="12" id="KW-1185">Reference proteome</keyword>
<comment type="function">
    <text evidence="6 7">Involved in the initiation of assembly of the COPII coat required for the formation of transport vesicles from the endoplasmic reticulum (ER) and the selection of cargo molecules. Also involved in autophagy.</text>
</comment>
<dbReference type="GO" id="GO:0070973">
    <property type="term" value="P:protein localization to endoplasmic reticulum exit site"/>
    <property type="evidence" value="ECO:0007669"/>
    <property type="project" value="TreeGrafter"/>
</dbReference>
<feature type="compositionally biased region" description="Polar residues" evidence="8">
    <location>
        <begin position="1054"/>
        <end position="1066"/>
    </location>
</feature>
<evidence type="ECO:0000313" key="11">
    <source>
        <dbReference type="EMBL" id="ORX36789.1"/>
    </source>
</evidence>
<feature type="region of interest" description="Disordered" evidence="8">
    <location>
        <begin position="1791"/>
        <end position="2062"/>
    </location>
</feature>
<dbReference type="InterPro" id="IPR024298">
    <property type="entry name" value="Sec16_Sec23-bd"/>
</dbReference>
<feature type="compositionally biased region" description="Polar residues" evidence="8">
    <location>
        <begin position="915"/>
        <end position="933"/>
    </location>
</feature>
<dbReference type="STRING" id="4999.A0A1Y1UFL8"/>
<feature type="compositionally biased region" description="Polar residues" evidence="8">
    <location>
        <begin position="1014"/>
        <end position="1027"/>
    </location>
</feature>
<feature type="compositionally biased region" description="Polar residues" evidence="8">
    <location>
        <begin position="1083"/>
        <end position="1094"/>
    </location>
</feature>
<comment type="subcellular location">
    <subcellularLocation>
        <location evidence="1">Endoplasmic reticulum membrane</location>
        <topology evidence="1">Peripheral membrane protein</topology>
        <orientation evidence="1">Cytoplasmic side</orientation>
    </subcellularLocation>
</comment>
<sequence length="2062" mass="217661">MAATEEEAAAAAAAPTHTADEQVSKPEMSVTPAAPAIDDLFGGAQDDDDPFAQLGGQAETISAPVLPPVEDEKEAMSVEQERKTSSKSEADPGPSLEDRDFSDLLAEFEAEQNGGLPEQGQVAEGEGRQDEVAQGVSEEGGAEKSLRSAQLELPTDGSHQPILTVSEPTPVSPNPPPAPVNAPGGLFDDEHVDQSSPFDDFLAGSADDQTSPSANGHSNTVHHAIPGSGSEDPAAIDHGDRSMMSTNSDWLADTSVEESFQSQDQAQSNRNTGGPRTPKRQQTENGDEPVSFEVPQGWFDDDGNWNWYTDEQREQVRQTMLGGAGWAGEEERRNSSFAAADRLPSLPGTPALHAVSENAARRTPMKEVDPYAQSPVEPTNPYAPNPQPTSAASSYGSYPPSSQSTYSSQAAPYAPSHSTSFSHPSQPASYGQGQTAPYGHGSQPSAYAPLTSPTSLYTPAAPAISPYAPSTSQQPAPYAPASSSNPYAPPAQPYGGGQNYGAPQQTYGSISNSMSMSSFVPPPAAPKPPPVAPQRMPSTAYDPPMLKSQKKVTRSTSAASVTSGFNTPPAPPQQSFTSPPNAPSAPPPGPPRRPKTPAAEPPNLPTIPDEPMPVNQFAPPPPVKESAHSDAYAPEAKPAALAPPQRPASSAQSQLPRTPSYAAFDPPMRPASTSRNREPSRRSIPSFAEPPPLPPPPARQEPPSRVPSQTTRMLSPPPMETPPPRTLSPQIVPPPVTHDQSAVGPPTGPPRTASRASQRKSPLFQARPTFESRPPSRISSGQAPPRFTPSPISFPSNGSTHQTDNRSIGQQSVDGSAPDTNTVLTDDESRNAPRIDSYEGGDNDRAADQEQRESTHQPYAASGYAPWAHSDHDDQRPQAPLRNPEIYGGESEMPNQNSYAPYAQKDDQLTDPYAPTSSNPLANVGRMSTQQPSPIDHPAPYQTRQTDETPYGAQSTTNPYESSGPQLSQASTTSYNPYAPAPPTVSDKRTPQISPEGRQHPLPPISQAYDPYAPTSQPAQDHSSGYGQPSESYAPSSCAPASYQPQSSDGPYGAQQTAQERTSGYASSHDPYAPSSYAPVSYQPHSTDDLGTNARNNVGISPPSGNGFMPLPPMQDHTYTPLQVLEQRPVSEDPLGRVTLNARNTPIAVFGFGGMLITAFPGKAEDTVEGDGDGRTPAYGYASGRGRIWIRSLDDISSSGALRTSDMVFPGPLILDSATPKGAAGDKKKREAVLSYLDARATEIEQGLPYLKTSANQSRREEEGKLVLVRLLIAMIKGNGKVSGSPEVEDAVRTALAGSPEAGNAPTVTTPAAASAMSPVKGGGLAASYFPGQTSESTKASANQLSQLSTMLQRGEKKEAAHFAMQGELWAHAILISSSVDAEKWKEVVLAFVHAELGAGMLGNAAMRTAYTLFSGLSPASVEDIVRTANITADASADQWRQVLSALVFNCKPTDLACIDDLAAKLNATGLVNAAHACHLLSPSSTFSDNTPSAFERLIGLTQNPRDEDALVFAEVGEYARSLIPVPKGQEQPVPGLPQLLPYKLQRAWRLAELGEVDQAKRYCTAIETASKSVKNGPSLLPFALLSSVEDLVERLTGTPSANPANLLMPNKKSKTGVDKFGSWIEGRLTKFIAGEDDNTPASETKTLPAKAKLTPKDAHGSTIGPFSHFSTISPAPSGPVTRATSTVDFHSSLNGQLGVSAESERNTPATLQGSWGQPLEPPSDTSSYSAYEPHTTGSSYSSWNDQPSNQYQPAGPTAQEDQDDDLAGQMSYMNLGPSPEAARVNYTPRPVNLNAADGDDDDDLGFGNSALSRSRTPRPKEAMSQDQASASKAGQTKEAKAEPTDTQPPPLKSDQKSWIGRWWTKKEGEGSGPVRAKLGEESSMVFDKDLKRWVVKGQKPDAAPPPPAPPPRAQTTSPASSGMSKPNMPRASTVAPPMGLSMTPASSTPPQSRSLPRSTTAPSGLRQGPPPTNDLNGPGTASASSLNSDGRPPPAGLPSVSTSSQSSGSSMAPPPPAGLPRSTTGASLDDLLSRPPSKRPSAGGRKPMKSRYVDVFQPGQE</sequence>
<dbReference type="PANTHER" id="PTHR13402">
    <property type="entry name" value="RGPR-RELATED"/>
    <property type="match status" value="1"/>
</dbReference>
<dbReference type="GO" id="GO:0007030">
    <property type="term" value="P:Golgi organization"/>
    <property type="evidence" value="ECO:0007669"/>
    <property type="project" value="TreeGrafter"/>
</dbReference>
<dbReference type="EMBL" id="NBSH01000007">
    <property type="protein sequence ID" value="ORX36789.1"/>
    <property type="molecule type" value="Genomic_DNA"/>
</dbReference>
<feature type="compositionally biased region" description="Low complexity" evidence="8">
    <location>
        <begin position="457"/>
        <end position="486"/>
    </location>
</feature>
<dbReference type="Gene3D" id="1.25.40.1030">
    <property type="match status" value="1"/>
</dbReference>
<dbReference type="GeneID" id="33560113"/>
<feature type="compositionally biased region" description="Polar residues" evidence="8">
    <location>
        <begin position="647"/>
        <end position="657"/>
    </location>
</feature>
<keyword evidence="7" id="KW-0472">Membrane</keyword>
<feature type="compositionally biased region" description="Pro residues" evidence="8">
    <location>
        <begin position="520"/>
        <end position="532"/>
    </location>
</feature>
<dbReference type="GO" id="GO:0005789">
    <property type="term" value="C:endoplasmic reticulum membrane"/>
    <property type="evidence" value="ECO:0007669"/>
    <property type="project" value="UniProtKB-SubCell"/>
</dbReference>
<evidence type="ECO:0000259" key="10">
    <source>
        <dbReference type="Pfam" id="PF12932"/>
    </source>
</evidence>
<keyword evidence="3 7" id="KW-0813">Transport</keyword>
<feature type="compositionally biased region" description="Polar residues" evidence="8">
    <location>
        <begin position="1825"/>
        <end position="1835"/>
    </location>
</feature>
<dbReference type="OrthoDB" id="8918678at2759"/>
<feature type="compositionally biased region" description="Pro residues" evidence="8">
    <location>
        <begin position="580"/>
        <end position="591"/>
    </location>
</feature>
<dbReference type="GO" id="GO:0006914">
    <property type="term" value="P:autophagy"/>
    <property type="evidence" value="ECO:0007669"/>
    <property type="project" value="UniProtKB-KW"/>
</dbReference>
<dbReference type="InParanoid" id="A0A1Y1UFL8"/>
<keyword evidence="7" id="KW-0653">Protein transport</keyword>
<feature type="compositionally biased region" description="Polar residues" evidence="8">
    <location>
        <begin position="417"/>
        <end position="435"/>
    </location>
</feature>
<feature type="domain" description="Sec16 central conserved" evidence="10">
    <location>
        <begin position="1146"/>
        <end position="1280"/>
    </location>
</feature>
<feature type="compositionally biased region" description="Polar residues" evidence="8">
    <location>
        <begin position="1915"/>
        <end position="1925"/>
    </location>
</feature>
<feature type="compositionally biased region" description="Low complexity" evidence="8">
    <location>
        <begin position="1999"/>
        <end position="2012"/>
    </location>
</feature>